<feature type="signal peptide" evidence="3">
    <location>
        <begin position="1"/>
        <end position="23"/>
    </location>
</feature>
<dbReference type="InterPro" id="IPR006311">
    <property type="entry name" value="TAT_signal"/>
</dbReference>
<evidence type="ECO:0000256" key="3">
    <source>
        <dbReference type="RuleBase" id="RU363019"/>
    </source>
</evidence>
<dbReference type="PROSITE" id="PS51318">
    <property type="entry name" value="TAT"/>
    <property type="match status" value="1"/>
</dbReference>
<reference evidence="6" key="1">
    <citation type="submission" date="2023-08" db="EMBL/GenBank/DDBJ databases">
        <title>Rhodospirillaceae gen. nov., a novel taxon isolated from the Yangtze River Yuezi River estuary sludge.</title>
        <authorList>
            <person name="Ruan L."/>
        </authorList>
    </citation>
    <scope>NUCLEOTIDE SEQUENCE [LARGE SCALE GENOMIC DNA]</scope>
    <source>
        <strain evidence="6">R-7</strain>
    </source>
</reference>
<feature type="domain" description="PPIase cyclophilin-type" evidence="4">
    <location>
        <begin position="38"/>
        <end position="174"/>
    </location>
</feature>
<gene>
    <name evidence="5" type="ORF">Q8A70_01310</name>
</gene>
<dbReference type="PROSITE" id="PS50072">
    <property type="entry name" value="CSA_PPIASE_2"/>
    <property type="match status" value="1"/>
</dbReference>
<dbReference type="Proteomes" id="UP001230156">
    <property type="component" value="Unassembled WGS sequence"/>
</dbReference>
<organism evidence="5 6">
    <name type="scientific">Dongia sedimenti</name>
    <dbReference type="NCBI Taxonomy" id="3064282"/>
    <lineage>
        <taxon>Bacteria</taxon>
        <taxon>Pseudomonadati</taxon>
        <taxon>Pseudomonadota</taxon>
        <taxon>Alphaproteobacteria</taxon>
        <taxon>Rhodospirillales</taxon>
        <taxon>Dongiaceae</taxon>
        <taxon>Dongia</taxon>
    </lineage>
</organism>
<dbReference type="SUPFAM" id="SSF50891">
    <property type="entry name" value="Cyclophilin-like"/>
    <property type="match status" value="1"/>
</dbReference>
<keyword evidence="1 3" id="KW-0697">Rotamase</keyword>
<dbReference type="GO" id="GO:0003755">
    <property type="term" value="F:peptidyl-prolyl cis-trans isomerase activity"/>
    <property type="evidence" value="ECO:0007669"/>
    <property type="project" value="UniProtKB-EC"/>
</dbReference>
<keyword evidence="3" id="KW-0732">Signal</keyword>
<dbReference type="InterPro" id="IPR002130">
    <property type="entry name" value="Cyclophilin-type_PPIase_dom"/>
</dbReference>
<evidence type="ECO:0000259" key="4">
    <source>
        <dbReference type="PROSITE" id="PS50072"/>
    </source>
</evidence>
<dbReference type="RefSeq" id="WP_379953656.1">
    <property type="nucleotide sequence ID" value="NZ_JAUYVI010000001.1"/>
</dbReference>
<evidence type="ECO:0000313" key="6">
    <source>
        <dbReference type="Proteomes" id="UP001230156"/>
    </source>
</evidence>
<dbReference type="EC" id="5.2.1.8" evidence="3"/>
<keyword evidence="6" id="KW-1185">Reference proteome</keyword>
<dbReference type="InterPro" id="IPR029000">
    <property type="entry name" value="Cyclophilin-like_dom_sf"/>
</dbReference>
<dbReference type="PRINTS" id="PR00153">
    <property type="entry name" value="CSAPPISMRASE"/>
</dbReference>
<accession>A0ABU0YHW7</accession>
<comment type="catalytic activity">
    <reaction evidence="3">
        <text>[protein]-peptidylproline (omega=180) = [protein]-peptidylproline (omega=0)</text>
        <dbReference type="Rhea" id="RHEA:16237"/>
        <dbReference type="Rhea" id="RHEA-COMP:10747"/>
        <dbReference type="Rhea" id="RHEA-COMP:10748"/>
        <dbReference type="ChEBI" id="CHEBI:83833"/>
        <dbReference type="ChEBI" id="CHEBI:83834"/>
        <dbReference type="EC" id="5.2.1.8"/>
    </reaction>
</comment>
<dbReference type="PANTHER" id="PTHR45625:SF4">
    <property type="entry name" value="PEPTIDYLPROLYL ISOMERASE DOMAIN AND WD REPEAT-CONTAINING PROTEIN 1"/>
    <property type="match status" value="1"/>
</dbReference>
<dbReference type="EMBL" id="JAUYVI010000001">
    <property type="protein sequence ID" value="MDQ7246278.1"/>
    <property type="molecule type" value="Genomic_DNA"/>
</dbReference>
<dbReference type="CDD" id="cd00317">
    <property type="entry name" value="cyclophilin"/>
    <property type="match status" value="1"/>
</dbReference>
<protein>
    <recommendedName>
        <fullName evidence="3">Peptidyl-prolyl cis-trans isomerase</fullName>
        <shortName evidence="3">PPIase</shortName>
        <ecNumber evidence="3">5.2.1.8</ecNumber>
    </recommendedName>
</protein>
<proteinExistence type="inferred from homology"/>
<name>A0ABU0YHW7_9PROT</name>
<evidence type="ECO:0000256" key="2">
    <source>
        <dbReference type="ARBA" id="ARBA00023235"/>
    </source>
</evidence>
<sequence length="182" mass="19204">MNLTRRLFLAATLLSGLAAPALAQSDPANTLYLDLKDGRVTIALDPAAAPKTVAHIQELVRKGFYDGTPIHRVIPGFMAQMGDPTGTGGGPGSGTTVPAEFGSVPFERGTVGLARTEDPNSGDSQFFIMFAANDYLNGKYTAFGKVVDGMDVVDKIKAGTREENGMVQNPDKLIKASLGDMQ</sequence>
<comment type="function">
    <text evidence="3">PPIases accelerate the folding of proteins. It catalyzes the cis-trans isomerization of proline imidic peptide bonds in oligopeptides.</text>
</comment>
<dbReference type="Gene3D" id="2.40.100.10">
    <property type="entry name" value="Cyclophilin-like"/>
    <property type="match status" value="1"/>
</dbReference>
<evidence type="ECO:0000313" key="5">
    <source>
        <dbReference type="EMBL" id="MDQ7246278.1"/>
    </source>
</evidence>
<keyword evidence="2 3" id="KW-0413">Isomerase</keyword>
<comment type="caution">
    <text evidence="5">The sequence shown here is derived from an EMBL/GenBank/DDBJ whole genome shotgun (WGS) entry which is preliminary data.</text>
</comment>
<dbReference type="InterPro" id="IPR044666">
    <property type="entry name" value="Cyclophilin_A-like"/>
</dbReference>
<feature type="chain" id="PRO_5044979265" description="Peptidyl-prolyl cis-trans isomerase" evidence="3">
    <location>
        <begin position="24"/>
        <end position="182"/>
    </location>
</feature>
<evidence type="ECO:0000256" key="1">
    <source>
        <dbReference type="ARBA" id="ARBA00023110"/>
    </source>
</evidence>
<dbReference type="PANTHER" id="PTHR45625">
    <property type="entry name" value="PEPTIDYL-PROLYL CIS-TRANS ISOMERASE-RELATED"/>
    <property type="match status" value="1"/>
</dbReference>
<dbReference type="Pfam" id="PF00160">
    <property type="entry name" value="Pro_isomerase"/>
    <property type="match status" value="1"/>
</dbReference>
<comment type="similarity">
    <text evidence="3">Belongs to the cyclophilin-type PPIase family.</text>
</comment>